<dbReference type="EMBL" id="JAULUE010002055">
    <property type="protein sequence ID" value="KAK5892994.1"/>
    <property type="molecule type" value="Genomic_DNA"/>
</dbReference>
<protein>
    <submittedName>
        <fullName evidence="1">Uncharacterized protein</fullName>
    </submittedName>
</protein>
<dbReference type="AlphaFoldDB" id="A0AAN8BXB5"/>
<gene>
    <name evidence="1" type="ORF">CesoFtcFv8_013331</name>
</gene>
<keyword evidence="2" id="KW-1185">Reference proteome</keyword>
<accession>A0AAN8BXB5</accession>
<proteinExistence type="predicted"/>
<dbReference type="Proteomes" id="UP001335648">
    <property type="component" value="Unassembled WGS sequence"/>
</dbReference>
<comment type="caution">
    <text evidence="1">The sequence shown here is derived from an EMBL/GenBank/DDBJ whole genome shotgun (WGS) entry which is preliminary data.</text>
</comment>
<evidence type="ECO:0000313" key="2">
    <source>
        <dbReference type="Proteomes" id="UP001335648"/>
    </source>
</evidence>
<organism evidence="1 2">
    <name type="scientific">Champsocephalus esox</name>
    <name type="common">pike icefish</name>
    <dbReference type="NCBI Taxonomy" id="159716"/>
    <lineage>
        <taxon>Eukaryota</taxon>
        <taxon>Metazoa</taxon>
        <taxon>Chordata</taxon>
        <taxon>Craniata</taxon>
        <taxon>Vertebrata</taxon>
        <taxon>Euteleostomi</taxon>
        <taxon>Actinopterygii</taxon>
        <taxon>Neopterygii</taxon>
        <taxon>Teleostei</taxon>
        <taxon>Neoteleostei</taxon>
        <taxon>Acanthomorphata</taxon>
        <taxon>Eupercaria</taxon>
        <taxon>Perciformes</taxon>
        <taxon>Notothenioidei</taxon>
        <taxon>Channichthyidae</taxon>
        <taxon>Champsocephalus</taxon>
    </lineage>
</organism>
<name>A0AAN8BXB5_9TELE</name>
<evidence type="ECO:0000313" key="1">
    <source>
        <dbReference type="EMBL" id="KAK5892994.1"/>
    </source>
</evidence>
<sequence>MQDGAPDLEDAKLLKRRQRLTTEASQLMEMVRTARQSLGKVYKSHQRKMILTLRQRPAIRSDTGTVPES</sequence>
<reference evidence="1 2" key="1">
    <citation type="journal article" date="2023" name="Mol. Biol. Evol.">
        <title>Genomics of Secondarily Temperate Adaptation in the Only Non-Antarctic Icefish.</title>
        <authorList>
            <person name="Rivera-Colon A.G."/>
            <person name="Rayamajhi N."/>
            <person name="Minhas B.F."/>
            <person name="Madrigal G."/>
            <person name="Bilyk K.T."/>
            <person name="Yoon V."/>
            <person name="Hune M."/>
            <person name="Gregory S."/>
            <person name="Cheng C.H.C."/>
            <person name="Catchen J.M."/>
        </authorList>
    </citation>
    <scope>NUCLEOTIDE SEQUENCE [LARGE SCALE GENOMIC DNA]</scope>
    <source>
        <strain evidence="1">JC2023a</strain>
    </source>
</reference>